<dbReference type="Proteomes" id="UP001239111">
    <property type="component" value="Chromosome 1"/>
</dbReference>
<comment type="caution">
    <text evidence="1">The sequence shown here is derived from an EMBL/GenBank/DDBJ whole genome shotgun (WGS) entry which is preliminary data.</text>
</comment>
<gene>
    <name evidence="1" type="ORF">QAD02_019560</name>
</gene>
<protein>
    <submittedName>
        <fullName evidence="1">Uncharacterized protein</fullName>
    </submittedName>
</protein>
<reference evidence="1" key="1">
    <citation type="submission" date="2023-04" db="EMBL/GenBank/DDBJ databases">
        <title>A chromosome-level genome assembly of the parasitoid wasp Eretmocerus hayati.</title>
        <authorList>
            <person name="Zhong Y."/>
            <person name="Liu S."/>
            <person name="Liu Y."/>
        </authorList>
    </citation>
    <scope>NUCLEOTIDE SEQUENCE</scope>
    <source>
        <strain evidence="1">ZJU_SS_LIU_2023</strain>
    </source>
</reference>
<evidence type="ECO:0000313" key="1">
    <source>
        <dbReference type="EMBL" id="KAJ8683768.1"/>
    </source>
</evidence>
<proteinExistence type="predicted"/>
<accession>A0ACC2PJY3</accession>
<sequence>MSSVHPRTTSFQVSRQEINLVALNRRQFEQPSSELTWAHVTITKIWPYTLERCATTSVQRGYTDDIIQTPQKTTHGAVAKNNNSGGFAREGRSPENTASPVTSSSTGAVSTGRKNDLEIFEKTGRGLENTANPVKTSSEGAASTGRTIDDWLQRLTHVTPGRSYPIKAAPNRSASSVTWILYGDGRLVNTKNHALTRRAVKMSSRRWLSGAPGG</sequence>
<name>A0ACC2PJY3_9HYME</name>
<organism evidence="1 2">
    <name type="scientific">Eretmocerus hayati</name>
    <dbReference type="NCBI Taxonomy" id="131215"/>
    <lineage>
        <taxon>Eukaryota</taxon>
        <taxon>Metazoa</taxon>
        <taxon>Ecdysozoa</taxon>
        <taxon>Arthropoda</taxon>
        <taxon>Hexapoda</taxon>
        <taxon>Insecta</taxon>
        <taxon>Pterygota</taxon>
        <taxon>Neoptera</taxon>
        <taxon>Endopterygota</taxon>
        <taxon>Hymenoptera</taxon>
        <taxon>Apocrita</taxon>
        <taxon>Proctotrupomorpha</taxon>
        <taxon>Chalcidoidea</taxon>
        <taxon>Aphelinidae</taxon>
        <taxon>Aphelininae</taxon>
        <taxon>Eretmocerus</taxon>
    </lineage>
</organism>
<keyword evidence="2" id="KW-1185">Reference proteome</keyword>
<evidence type="ECO:0000313" key="2">
    <source>
        <dbReference type="Proteomes" id="UP001239111"/>
    </source>
</evidence>
<dbReference type="EMBL" id="CM056741">
    <property type="protein sequence ID" value="KAJ8683768.1"/>
    <property type="molecule type" value="Genomic_DNA"/>
</dbReference>